<reference evidence="2 3" key="2">
    <citation type="journal article" date="2022" name="Mar. Drugs">
        <title>Bioassay-Guided Fractionation Leads to the Detection of Cholic Acid Generated by the Rare Thalassomonas sp.</title>
        <authorList>
            <person name="Pheiffer F."/>
            <person name="Schneider Y.K."/>
            <person name="Hansen E.H."/>
            <person name="Andersen J.H."/>
            <person name="Isaksson J."/>
            <person name="Busche T."/>
            <person name="R C."/>
            <person name="Kalinowski J."/>
            <person name="Zyl L.V."/>
            <person name="Trindade M."/>
        </authorList>
    </citation>
    <scope>NUCLEOTIDE SEQUENCE [LARGE SCALE GENOMIC DNA]</scope>
    <source>
        <strain evidence="2 3">XOM25</strain>
    </source>
</reference>
<feature type="signal peptide" evidence="1">
    <location>
        <begin position="1"/>
        <end position="24"/>
    </location>
</feature>
<reference evidence="2 3" key="1">
    <citation type="journal article" date="2015" name="Genome Announc.">
        <title>Draft Genome Sequences of Marine Isolates of Thalassomonas viridans and Thalassomonas actiniarum.</title>
        <authorList>
            <person name="Olonade I."/>
            <person name="van Zyl L.J."/>
            <person name="Trindade M."/>
        </authorList>
    </citation>
    <scope>NUCLEOTIDE SEQUENCE [LARGE SCALE GENOMIC DNA]</scope>
    <source>
        <strain evidence="2 3">XOM25</strain>
    </source>
</reference>
<evidence type="ECO:0000313" key="3">
    <source>
        <dbReference type="Proteomes" id="UP000032352"/>
    </source>
</evidence>
<organism evidence="2 3">
    <name type="scientific">Thalassomonas viridans</name>
    <dbReference type="NCBI Taxonomy" id="137584"/>
    <lineage>
        <taxon>Bacteria</taxon>
        <taxon>Pseudomonadati</taxon>
        <taxon>Pseudomonadota</taxon>
        <taxon>Gammaproteobacteria</taxon>
        <taxon>Alteromonadales</taxon>
        <taxon>Colwelliaceae</taxon>
        <taxon>Thalassomonas</taxon>
    </lineage>
</organism>
<dbReference type="Proteomes" id="UP000032352">
    <property type="component" value="Chromosome"/>
</dbReference>
<dbReference type="KEGG" id="tvd:SG34_000210"/>
<dbReference type="EMBL" id="CP059733">
    <property type="protein sequence ID" value="WDE05411.1"/>
    <property type="molecule type" value="Genomic_DNA"/>
</dbReference>
<accession>A0AAE9Z258</accession>
<gene>
    <name evidence="2" type="ORF">SG34_000210</name>
</gene>
<sequence>MKIFSVLRVLPLSLSLLYAGVAGAGEADSCCSLDKLLLDDETLSQTQGAVDPLYIDGVLYQLSKEDFTPVYISHYIQAGRERIRVERLVAYTLSIPVYGDIGQELLFDINGRSDGYSMNLSASCGTFSASDSGDKYVISKRMTTAQSCTSMRLSFTVSGSPPPSIDLSILIAEAF</sequence>
<name>A0AAE9Z258_9GAMM</name>
<evidence type="ECO:0000313" key="2">
    <source>
        <dbReference type="EMBL" id="WDE05411.1"/>
    </source>
</evidence>
<keyword evidence="3" id="KW-1185">Reference proteome</keyword>
<proteinExistence type="predicted"/>
<keyword evidence="1" id="KW-0732">Signal</keyword>
<protein>
    <submittedName>
        <fullName evidence="2">Uncharacterized protein</fullName>
    </submittedName>
</protein>
<dbReference type="RefSeq" id="WP_053046442.1">
    <property type="nucleotide sequence ID" value="NZ_CP059733.1"/>
</dbReference>
<feature type="chain" id="PRO_5042020735" evidence="1">
    <location>
        <begin position="25"/>
        <end position="175"/>
    </location>
</feature>
<dbReference type="AlphaFoldDB" id="A0AAE9Z258"/>
<evidence type="ECO:0000256" key="1">
    <source>
        <dbReference type="SAM" id="SignalP"/>
    </source>
</evidence>